<keyword evidence="2" id="KW-1185">Reference proteome</keyword>
<dbReference type="PATRIC" id="fig|1473.5.peg.3853"/>
<dbReference type="InterPro" id="IPR019646">
    <property type="entry name" value="Aminoglyc_AdlTrfase"/>
</dbReference>
<accession>A0A0L0QUH9</accession>
<gene>
    <name evidence="1" type="ORF">AFK71_04440</name>
</gene>
<dbReference type="AlphaFoldDB" id="A0A0L0QUH9"/>
<sequence>MKGFSEKWFIAGGWAIDLHIGNETRLHSDIEIAIFRKDQLTLKTYLQGWAFKKVVHGEFQTWENEYLKLPIHEIHAQLNNWELEVLLNEMCWGKWLFRRDSRIFLPINEVYNYSKTGIPYLNPFVVLLFKLKNTRQKDHQDFINVKPFLAYEEKKWLKEAILVHAPTHQWLGYLDN</sequence>
<protein>
    <recommendedName>
        <fullName evidence="3">Amino acid transporter</fullName>
    </recommendedName>
</protein>
<evidence type="ECO:0000313" key="1">
    <source>
        <dbReference type="EMBL" id="KNE22167.1"/>
    </source>
</evidence>
<proteinExistence type="predicted"/>
<dbReference type="Pfam" id="PF10706">
    <property type="entry name" value="Aminoglyc_resit"/>
    <property type="match status" value="1"/>
</dbReference>
<dbReference type="Proteomes" id="UP000036780">
    <property type="component" value="Unassembled WGS sequence"/>
</dbReference>
<dbReference type="EMBL" id="LGTO01000004">
    <property type="protein sequence ID" value="KNE22167.1"/>
    <property type="molecule type" value="Genomic_DNA"/>
</dbReference>
<dbReference type="Gene3D" id="3.30.460.40">
    <property type="match status" value="1"/>
</dbReference>
<evidence type="ECO:0008006" key="3">
    <source>
        <dbReference type="Google" id="ProtNLM"/>
    </source>
</evidence>
<reference evidence="2" key="1">
    <citation type="submission" date="2015-07" db="EMBL/GenBank/DDBJ databases">
        <title>Fjat-10053 dsm26.</title>
        <authorList>
            <person name="Liu B."/>
            <person name="Wang J."/>
            <person name="Zhu Y."/>
            <person name="Liu G."/>
            <person name="Chen Q."/>
            <person name="Chen Z."/>
            <person name="Lan J."/>
            <person name="Che J."/>
            <person name="Ge C."/>
            <person name="Shi H."/>
            <person name="Pan Z."/>
            <person name="Liu X."/>
        </authorList>
    </citation>
    <scope>NUCLEOTIDE SEQUENCE [LARGE SCALE GENOMIC DNA]</scope>
    <source>
        <strain evidence="2">DSM 26</strain>
    </source>
</reference>
<evidence type="ECO:0000313" key="2">
    <source>
        <dbReference type="Proteomes" id="UP000036780"/>
    </source>
</evidence>
<name>A0A0L0QUH9_VIRPA</name>
<comment type="caution">
    <text evidence="1">The sequence shown here is derived from an EMBL/GenBank/DDBJ whole genome shotgun (WGS) entry which is preliminary data.</text>
</comment>
<organism evidence="1 2">
    <name type="scientific">Virgibacillus pantothenticus</name>
    <dbReference type="NCBI Taxonomy" id="1473"/>
    <lineage>
        <taxon>Bacteria</taxon>
        <taxon>Bacillati</taxon>
        <taxon>Bacillota</taxon>
        <taxon>Bacilli</taxon>
        <taxon>Bacillales</taxon>
        <taxon>Bacillaceae</taxon>
        <taxon>Virgibacillus</taxon>
    </lineage>
</organism>